<dbReference type="SUPFAM" id="SSF48264">
    <property type="entry name" value="Cytochrome P450"/>
    <property type="match status" value="1"/>
</dbReference>
<feature type="binding site" description="axial binding residue" evidence="7">
    <location>
        <position position="392"/>
    </location>
    <ligand>
        <name>heme</name>
        <dbReference type="ChEBI" id="CHEBI:30413"/>
    </ligand>
    <ligandPart>
        <name>Fe</name>
        <dbReference type="ChEBI" id="CHEBI:18248"/>
    </ligandPart>
</feature>
<organism evidence="10 11">
    <name type="scientific">Streptomyces finlayi</name>
    <dbReference type="NCBI Taxonomy" id="67296"/>
    <lineage>
        <taxon>Bacteria</taxon>
        <taxon>Bacillati</taxon>
        <taxon>Actinomycetota</taxon>
        <taxon>Actinomycetes</taxon>
        <taxon>Kitasatosporales</taxon>
        <taxon>Streptomycetaceae</taxon>
        <taxon>Streptomyces</taxon>
    </lineage>
</organism>
<dbReference type="GO" id="GO:0005506">
    <property type="term" value="F:iron ion binding"/>
    <property type="evidence" value="ECO:0007669"/>
    <property type="project" value="InterPro"/>
</dbReference>
<dbReference type="PROSITE" id="PS00086">
    <property type="entry name" value="CYTOCHROME_P450"/>
    <property type="match status" value="1"/>
</dbReference>
<dbReference type="AlphaFoldDB" id="A0A919CBE6"/>
<evidence type="ECO:0000256" key="8">
    <source>
        <dbReference type="RuleBase" id="RU000461"/>
    </source>
</evidence>
<keyword evidence="4 8" id="KW-0560">Oxidoreductase</keyword>
<comment type="caution">
    <text evidence="10">The sequence shown here is derived from an EMBL/GenBank/DDBJ whole genome shotgun (WGS) entry which is preliminary data.</text>
</comment>
<dbReference type="GO" id="GO:0004497">
    <property type="term" value="F:monooxygenase activity"/>
    <property type="evidence" value="ECO:0007669"/>
    <property type="project" value="UniProtKB-KW"/>
</dbReference>
<keyword evidence="2 7" id="KW-0349">Heme</keyword>
<evidence type="ECO:0000256" key="6">
    <source>
        <dbReference type="ARBA" id="ARBA00023033"/>
    </source>
</evidence>
<dbReference type="InterPro" id="IPR050196">
    <property type="entry name" value="Cytochrome_P450_Monoox"/>
</dbReference>
<dbReference type="Pfam" id="PF00067">
    <property type="entry name" value="p450"/>
    <property type="match status" value="1"/>
</dbReference>
<feature type="region of interest" description="Disordered" evidence="9">
    <location>
        <begin position="1"/>
        <end position="20"/>
    </location>
</feature>
<dbReference type="PANTHER" id="PTHR24291">
    <property type="entry name" value="CYTOCHROME P450 FAMILY 4"/>
    <property type="match status" value="1"/>
</dbReference>
<dbReference type="InterPro" id="IPR002401">
    <property type="entry name" value="Cyt_P450_E_grp-I"/>
</dbReference>
<evidence type="ECO:0000256" key="9">
    <source>
        <dbReference type="SAM" id="MobiDB-lite"/>
    </source>
</evidence>
<dbReference type="GO" id="GO:0020037">
    <property type="term" value="F:heme binding"/>
    <property type="evidence" value="ECO:0007669"/>
    <property type="project" value="InterPro"/>
</dbReference>
<evidence type="ECO:0000313" key="11">
    <source>
        <dbReference type="Proteomes" id="UP000638353"/>
    </source>
</evidence>
<comment type="cofactor">
    <cofactor evidence="7">
        <name>heme</name>
        <dbReference type="ChEBI" id="CHEBI:30413"/>
    </cofactor>
</comment>
<keyword evidence="3 7" id="KW-0479">Metal-binding</keyword>
<gene>
    <name evidence="10" type="ORF">GCM10010334_40850</name>
</gene>
<dbReference type="InterPro" id="IPR036396">
    <property type="entry name" value="Cyt_P450_sf"/>
</dbReference>
<dbReference type="InterPro" id="IPR017972">
    <property type="entry name" value="Cyt_P450_CS"/>
</dbReference>
<keyword evidence="5 7" id="KW-0408">Iron</keyword>
<dbReference type="PRINTS" id="PR00385">
    <property type="entry name" value="P450"/>
</dbReference>
<evidence type="ECO:0000256" key="2">
    <source>
        <dbReference type="ARBA" id="ARBA00022617"/>
    </source>
</evidence>
<evidence type="ECO:0000256" key="5">
    <source>
        <dbReference type="ARBA" id="ARBA00023004"/>
    </source>
</evidence>
<dbReference type="EMBL" id="BMVC01000007">
    <property type="protein sequence ID" value="GHC98382.1"/>
    <property type="molecule type" value="Genomic_DNA"/>
</dbReference>
<evidence type="ECO:0000256" key="3">
    <source>
        <dbReference type="ARBA" id="ARBA00022723"/>
    </source>
</evidence>
<evidence type="ECO:0000313" key="10">
    <source>
        <dbReference type="EMBL" id="GHC98382.1"/>
    </source>
</evidence>
<accession>A0A919CBE6</accession>
<sequence>MTPTTAPAGTVPPGPADPVDMAAMRADPLAFVTRMNREYGDVTSHVGDGERVYMLHRPDLARHVLKDNVARYTKVNTPDDAMLRPLLGNGLLTSDGDEWARQRRLCAPAFRRTAVTAFDTIITEETQALLDRWRTAPDSGAALPVDHHLTSLTLAILTRAVLGVDLGSAGEGFGRAVDAANLFMGHYVPDPDPDPEDTALRRKGYVQARAFLQLVARTVIASRRATGPAAAHQGTLMDTMIGELTDVELRDQVLTLIMAGHETTAKTLTWTLHLLDRHPAEAALIRTELDTVLAGRTPTAADLPDLVHCRRAIEEAMRLYPPVWLISRRSTGPDLIDGYEIPAGALVCVSQWVLHRHPDHWDRPDDYVPARFTAPDLPSHLYLPFGGGERTCIGRHFALVEAVLVLATLLQQADLTLEPGFPVEPEALVTLRPKHGMRMKVTPR</sequence>
<evidence type="ECO:0000256" key="1">
    <source>
        <dbReference type="ARBA" id="ARBA00010617"/>
    </source>
</evidence>
<comment type="similarity">
    <text evidence="1 8">Belongs to the cytochrome P450 family.</text>
</comment>
<proteinExistence type="inferred from homology"/>
<dbReference type="PRINTS" id="PR00463">
    <property type="entry name" value="EP450I"/>
</dbReference>
<dbReference type="PANTHER" id="PTHR24291:SF50">
    <property type="entry name" value="BIFUNCTIONAL ALBAFLAVENONE MONOOXYGENASE_TERPENE SYNTHASE"/>
    <property type="match status" value="1"/>
</dbReference>
<dbReference type="Proteomes" id="UP000638353">
    <property type="component" value="Unassembled WGS sequence"/>
</dbReference>
<dbReference type="GO" id="GO:0016705">
    <property type="term" value="F:oxidoreductase activity, acting on paired donors, with incorporation or reduction of molecular oxygen"/>
    <property type="evidence" value="ECO:0007669"/>
    <property type="project" value="InterPro"/>
</dbReference>
<dbReference type="InterPro" id="IPR001128">
    <property type="entry name" value="Cyt_P450"/>
</dbReference>
<name>A0A919CBE6_9ACTN</name>
<dbReference type="RefSeq" id="WP_189824323.1">
    <property type="nucleotide sequence ID" value="NZ_BMVC01000007.1"/>
</dbReference>
<protein>
    <submittedName>
        <fullName evidence="10">Cytochrome P450</fullName>
    </submittedName>
</protein>
<evidence type="ECO:0000256" key="7">
    <source>
        <dbReference type="PIRSR" id="PIRSR602401-1"/>
    </source>
</evidence>
<reference evidence="10" key="2">
    <citation type="submission" date="2020-09" db="EMBL/GenBank/DDBJ databases">
        <authorList>
            <person name="Sun Q."/>
            <person name="Ohkuma M."/>
        </authorList>
    </citation>
    <scope>NUCLEOTIDE SEQUENCE</scope>
    <source>
        <strain evidence="10">JCM 4637</strain>
    </source>
</reference>
<evidence type="ECO:0000256" key="4">
    <source>
        <dbReference type="ARBA" id="ARBA00023002"/>
    </source>
</evidence>
<reference evidence="10" key="1">
    <citation type="journal article" date="2014" name="Int. J. Syst. Evol. Microbiol.">
        <title>Complete genome sequence of Corynebacterium casei LMG S-19264T (=DSM 44701T), isolated from a smear-ripened cheese.</title>
        <authorList>
            <consortium name="US DOE Joint Genome Institute (JGI-PGF)"/>
            <person name="Walter F."/>
            <person name="Albersmeier A."/>
            <person name="Kalinowski J."/>
            <person name="Ruckert C."/>
        </authorList>
    </citation>
    <scope>NUCLEOTIDE SEQUENCE</scope>
    <source>
        <strain evidence="10">JCM 4637</strain>
    </source>
</reference>
<dbReference type="Gene3D" id="1.10.630.10">
    <property type="entry name" value="Cytochrome P450"/>
    <property type="match status" value="1"/>
</dbReference>
<keyword evidence="6 8" id="KW-0503">Monooxygenase</keyword>